<dbReference type="PANTHER" id="PTHR24248">
    <property type="entry name" value="ADRENERGIC RECEPTOR-RELATED G-PROTEIN COUPLED RECEPTOR"/>
    <property type="match status" value="1"/>
</dbReference>
<keyword evidence="3" id="KW-0675">Receptor</keyword>
<dbReference type="GO" id="GO:0045202">
    <property type="term" value="C:synapse"/>
    <property type="evidence" value="ECO:0007669"/>
    <property type="project" value="GOC"/>
</dbReference>
<dbReference type="GO" id="GO:0043410">
    <property type="term" value="P:positive regulation of MAPK cascade"/>
    <property type="evidence" value="ECO:0007669"/>
    <property type="project" value="TreeGrafter"/>
</dbReference>
<protein>
    <recommendedName>
        <fullName evidence="8">G-protein coupled receptors family 1 profile domain-containing protein</fullName>
    </recommendedName>
</protein>
<dbReference type="SUPFAM" id="SSF81321">
    <property type="entry name" value="Family A G protein-coupled receptor-like"/>
    <property type="match status" value="1"/>
</dbReference>
<evidence type="ECO:0000313" key="6">
    <source>
        <dbReference type="EMBL" id="TDH10911.1"/>
    </source>
</evidence>
<evidence type="ECO:0000256" key="2">
    <source>
        <dbReference type="ARBA" id="ARBA00023040"/>
    </source>
</evidence>
<keyword evidence="7" id="KW-1185">Reference proteome</keyword>
<feature type="compositionally biased region" description="Low complexity" evidence="5">
    <location>
        <begin position="73"/>
        <end position="83"/>
    </location>
</feature>
<dbReference type="GO" id="GO:0001588">
    <property type="term" value="F:dopamine neurotransmitter receptor activity, coupled via Gs"/>
    <property type="evidence" value="ECO:0007669"/>
    <property type="project" value="TreeGrafter"/>
</dbReference>
<reference evidence="6 7" key="1">
    <citation type="submission" date="2019-01" db="EMBL/GenBank/DDBJ databases">
        <title>A chromosome-scale genome assembly of the yellow perch, Perca flavescens.</title>
        <authorList>
            <person name="Feron R."/>
            <person name="Morvezen R."/>
            <person name="Bestin A."/>
            <person name="Haffray P."/>
            <person name="Klopp C."/>
            <person name="Zahm M."/>
            <person name="Cabau C."/>
            <person name="Roques C."/>
            <person name="Donnadieu C."/>
            <person name="Bouchez O."/>
            <person name="Christie M."/>
            <person name="Larson W."/>
            <person name="Guiguen Y."/>
        </authorList>
    </citation>
    <scope>NUCLEOTIDE SEQUENCE [LARGE SCALE GENOMIC DNA]</scope>
    <source>
        <strain evidence="6">YP-PL-M2</strain>
        <tissue evidence="6">Blood</tissue>
    </source>
</reference>
<keyword evidence="2" id="KW-0297">G-protein coupled receptor</keyword>
<accession>A0A484D6L8</accession>
<feature type="compositionally biased region" description="Polar residues" evidence="5">
    <location>
        <begin position="60"/>
        <end position="71"/>
    </location>
</feature>
<dbReference type="GO" id="GO:0004930">
    <property type="term" value="F:G protein-coupled receptor activity"/>
    <property type="evidence" value="ECO:0007669"/>
    <property type="project" value="UniProtKB-KW"/>
</dbReference>
<feature type="region of interest" description="Disordered" evidence="5">
    <location>
        <begin position="41"/>
        <end position="83"/>
    </location>
</feature>
<dbReference type="GO" id="GO:0071880">
    <property type="term" value="P:adenylate cyclase-activating adrenergic receptor signaling pathway"/>
    <property type="evidence" value="ECO:0007669"/>
    <property type="project" value="TreeGrafter"/>
</dbReference>
<dbReference type="PANTHER" id="PTHR24248:SF203">
    <property type="entry name" value="OCTOPAMINE RECEPTOR"/>
    <property type="match status" value="1"/>
</dbReference>
<evidence type="ECO:0008006" key="8">
    <source>
        <dbReference type="Google" id="ProtNLM"/>
    </source>
</evidence>
<evidence type="ECO:0000256" key="5">
    <source>
        <dbReference type="SAM" id="MobiDB-lite"/>
    </source>
</evidence>
<sequence length="111" mass="11868">MALFDAITWLGYCNSTMNPIIYPLFMRDFKRALGKLLPCCSSQSPRRPSPALSLSLRNSGDPNIASSTPSPLASDPTQAPATATDAVNLLDAEHAGIDLPLLLPNQVDTLD</sequence>
<dbReference type="Gene3D" id="1.20.1070.10">
    <property type="entry name" value="Rhodopsin 7-helix transmembrane proteins"/>
    <property type="match status" value="1"/>
</dbReference>
<feature type="compositionally biased region" description="Low complexity" evidence="5">
    <location>
        <begin position="41"/>
        <end position="59"/>
    </location>
</feature>
<comment type="caution">
    <text evidence="6">The sequence shown here is derived from an EMBL/GenBank/DDBJ whole genome shotgun (WGS) entry which is preliminary data.</text>
</comment>
<dbReference type="AlphaFoldDB" id="A0A484D6L8"/>
<evidence type="ECO:0000256" key="3">
    <source>
        <dbReference type="ARBA" id="ARBA00023170"/>
    </source>
</evidence>
<evidence type="ECO:0000313" key="7">
    <source>
        <dbReference type="Proteomes" id="UP000295070"/>
    </source>
</evidence>
<gene>
    <name evidence="6" type="ORF">EPR50_G00079900</name>
</gene>
<dbReference type="GO" id="GO:0005886">
    <property type="term" value="C:plasma membrane"/>
    <property type="evidence" value="ECO:0007669"/>
    <property type="project" value="TreeGrafter"/>
</dbReference>
<evidence type="ECO:0000256" key="1">
    <source>
        <dbReference type="ARBA" id="ARBA00004141"/>
    </source>
</evidence>
<name>A0A484D6L8_PERFV</name>
<dbReference type="Proteomes" id="UP000295070">
    <property type="component" value="Chromosome 7"/>
</dbReference>
<dbReference type="EMBL" id="SCKG01000007">
    <property type="protein sequence ID" value="TDH10911.1"/>
    <property type="molecule type" value="Genomic_DNA"/>
</dbReference>
<evidence type="ECO:0000256" key="4">
    <source>
        <dbReference type="ARBA" id="ARBA00023224"/>
    </source>
</evidence>
<dbReference type="STRING" id="8167.A0A484D6L8"/>
<keyword evidence="4" id="KW-0807">Transducer</keyword>
<comment type="subcellular location">
    <subcellularLocation>
        <location evidence="1">Membrane</location>
        <topology evidence="1">Multi-pass membrane protein</topology>
    </subcellularLocation>
</comment>
<proteinExistence type="predicted"/>
<organism evidence="6 7">
    <name type="scientific">Perca flavescens</name>
    <name type="common">American yellow perch</name>
    <name type="synonym">Morone flavescens</name>
    <dbReference type="NCBI Taxonomy" id="8167"/>
    <lineage>
        <taxon>Eukaryota</taxon>
        <taxon>Metazoa</taxon>
        <taxon>Chordata</taxon>
        <taxon>Craniata</taxon>
        <taxon>Vertebrata</taxon>
        <taxon>Euteleostomi</taxon>
        <taxon>Actinopterygii</taxon>
        <taxon>Neopterygii</taxon>
        <taxon>Teleostei</taxon>
        <taxon>Neoteleostei</taxon>
        <taxon>Acanthomorphata</taxon>
        <taxon>Eupercaria</taxon>
        <taxon>Perciformes</taxon>
        <taxon>Percoidei</taxon>
        <taxon>Percidae</taxon>
        <taxon>Percinae</taxon>
        <taxon>Perca</taxon>
    </lineage>
</organism>